<accession>C7ZI98</accession>
<dbReference type="EMBL" id="GG698930">
    <property type="protein sequence ID" value="EEU36224.1"/>
    <property type="molecule type" value="Genomic_DNA"/>
</dbReference>
<dbReference type="Gene3D" id="1.20.1250.20">
    <property type="entry name" value="MFS general substrate transporter like domains"/>
    <property type="match status" value="1"/>
</dbReference>
<sequence length="302" mass="32849">MSFLVIAVPTLNYSFDNNGYTTTQAMNPFIRLFGKLDPVTGKHEISTSWASMFNSLNFIGYALDHVMAARVLNYKSPLAGIPVRFCLVSADIYIGMELAVIPVFQAEIIPTPIRGFAVGSYQFSLMLSAKLRCGTKSEAQIDDEFAGLQYALDQEPEQGHVGSVNPFNMTIINASVNLFMCGLSLFLNDRVGRRPLLMTGAVWQAAAIMTMGGLGTIKNPTVIVKKATVAIIPLFTGGYYLGWAPLVYVVTTDRLRDASQRTASVVNVVTTGVPLREFGSYQTMDVNMEIGIGKSSSSQIQA</sequence>
<dbReference type="InParanoid" id="C7ZI98"/>
<dbReference type="AlphaFoldDB" id="C7ZI98"/>
<gene>
    <name evidence="6" type="ORF">NECHADRAFT_87071</name>
</gene>
<keyword evidence="2 5" id="KW-0812">Transmembrane</keyword>
<dbReference type="RefSeq" id="XP_003041937.1">
    <property type="nucleotide sequence ID" value="XM_003041891.1"/>
</dbReference>
<feature type="transmembrane region" description="Helical" evidence="5">
    <location>
        <begin position="229"/>
        <end position="251"/>
    </location>
</feature>
<dbReference type="OrthoDB" id="6612291at2759"/>
<feature type="transmembrane region" description="Helical" evidence="5">
    <location>
        <begin position="196"/>
        <end position="217"/>
    </location>
</feature>
<dbReference type="PANTHER" id="PTHR48022">
    <property type="entry name" value="PLASTIDIC GLUCOSE TRANSPORTER 4"/>
    <property type="match status" value="1"/>
</dbReference>
<organism evidence="6 7">
    <name type="scientific">Fusarium vanettenii (strain ATCC MYA-4622 / CBS 123669 / FGSC 9596 / NRRL 45880 / 77-13-4)</name>
    <name type="common">Fusarium solani subsp. pisi</name>
    <dbReference type="NCBI Taxonomy" id="660122"/>
    <lineage>
        <taxon>Eukaryota</taxon>
        <taxon>Fungi</taxon>
        <taxon>Dikarya</taxon>
        <taxon>Ascomycota</taxon>
        <taxon>Pezizomycotina</taxon>
        <taxon>Sordariomycetes</taxon>
        <taxon>Hypocreomycetidae</taxon>
        <taxon>Hypocreales</taxon>
        <taxon>Nectriaceae</taxon>
        <taxon>Fusarium</taxon>
        <taxon>Fusarium solani species complex</taxon>
        <taxon>Fusarium vanettenii</taxon>
    </lineage>
</organism>
<evidence type="ECO:0000313" key="7">
    <source>
        <dbReference type="Proteomes" id="UP000005206"/>
    </source>
</evidence>
<evidence type="ECO:0000256" key="1">
    <source>
        <dbReference type="ARBA" id="ARBA00004141"/>
    </source>
</evidence>
<evidence type="ECO:0000256" key="3">
    <source>
        <dbReference type="ARBA" id="ARBA00022989"/>
    </source>
</evidence>
<dbReference type="GO" id="GO:0005351">
    <property type="term" value="F:carbohydrate:proton symporter activity"/>
    <property type="evidence" value="ECO:0007669"/>
    <property type="project" value="TreeGrafter"/>
</dbReference>
<proteinExistence type="predicted"/>
<dbReference type="Proteomes" id="UP000005206">
    <property type="component" value="Chromosome 12"/>
</dbReference>
<feature type="transmembrane region" description="Helical" evidence="5">
    <location>
        <begin position="167"/>
        <end position="187"/>
    </location>
</feature>
<evidence type="ECO:0000256" key="2">
    <source>
        <dbReference type="ARBA" id="ARBA00022692"/>
    </source>
</evidence>
<dbReference type="KEGG" id="nhe:NECHADRAFT_87071"/>
<dbReference type="HOGENOM" id="CLU_921639_0_0_1"/>
<protein>
    <recommendedName>
        <fullName evidence="8">Major facilitator superfamily (MFS) profile domain-containing protein</fullName>
    </recommendedName>
</protein>
<keyword evidence="3 5" id="KW-1133">Transmembrane helix</keyword>
<evidence type="ECO:0000256" key="4">
    <source>
        <dbReference type="ARBA" id="ARBA00023136"/>
    </source>
</evidence>
<dbReference type="InterPro" id="IPR005828">
    <property type="entry name" value="MFS_sugar_transport-like"/>
</dbReference>
<evidence type="ECO:0000313" key="6">
    <source>
        <dbReference type="EMBL" id="EEU36224.1"/>
    </source>
</evidence>
<reference evidence="6 7" key="1">
    <citation type="journal article" date="2009" name="PLoS Genet.">
        <title>The genome of Nectria haematococca: contribution of supernumerary chromosomes to gene expansion.</title>
        <authorList>
            <person name="Coleman J.J."/>
            <person name="Rounsley S.D."/>
            <person name="Rodriguez-Carres M."/>
            <person name="Kuo A."/>
            <person name="Wasmann C.C."/>
            <person name="Grimwood J."/>
            <person name="Schmutz J."/>
            <person name="Taga M."/>
            <person name="White G.J."/>
            <person name="Zhou S."/>
            <person name="Schwartz D.C."/>
            <person name="Freitag M."/>
            <person name="Ma L.J."/>
            <person name="Danchin E.G."/>
            <person name="Henrissat B."/>
            <person name="Coutinho P.M."/>
            <person name="Nelson D.R."/>
            <person name="Straney D."/>
            <person name="Napoli C.A."/>
            <person name="Barker B.M."/>
            <person name="Gribskov M."/>
            <person name="Rep M."/>
            <person name="Kroken S."/>
            <person name="Molnar I."/>
            <person name="Rensing C."/>
            <person name="Kennell J.C."/>
            <person name="Zamora J."/>
            <person name="Farman M.L."/>
            <person name="Selker E.U."/>
            <person name="Salamov A."/>
            <person name="Shapiro H."/>
            <person name="Pangilinan J."/>
            <person name="Lindquist E."/>
            <person name="Lamers C."/>
            <person name="Grigoriev I.V."/>
            <person name="Geiser D.M."/>
            <person name="Covert S.F."/>
            <person name="Temporini E."/>
            <person name="Vanetten H.D."/>
        </authorList>
    </citation>
    <scope>NUCLEOTIDE SEQUENCE [LARGE SCALE GENOMIC DNA]</scope>
    <source>
        <strain evidence="7">ATCC MYA-4622 / CBS 123669 / FGSC 9596 / NRRL 45880 / 77-13-4</strain>
    </source>
</reference>
<evidence type="ECO:0008006" key="8">
    <source>
        <dbReference type="Google" id="ProtNLM"/>
    </source>
</evidence>
<evidence type="ECO:0000256" key="5">
    <source>
        <dbReference type="SAM" id="Phobius"/>
    </source>
</evidence>
<comment type="subcellular location">
    <subcellularLocation>
        <location evidence="1">Membrane</location>
        <topology evidence="1">Multi-pass membrane protein</topology>
    </subcellularLocation>
</comment>
<dbReference type="SUPFAM" id="SSF103473">
    <property type="entry name" value="MFS general substrate transporter"/>
    <property type="match status" value="1"/>
</dbReference>
<dbReference type="InterPro" id="IPR050360">
    <property type="entry name" value="MFS_Sugar_Transporters"/>
</dbReference>
<keyword evidence="4 5" id="KW-0472">Membrane</keyword>
<dbReference type="GO" id="GO:0016020">
    <property type="term" value="C:membrane"/>
    <property type="evidence" value="ECO:0007669"/>
    <property type="project" value="UniProtKB-SubCell"/>
</dbReference>
<dbReference type="GeneID" id="9674242"/>
<dbReference type="InterPro" id="IPR036259">
    <property type="entry name" value="MFS_trans_sf"/>
</dbReference>
<dbReference type="eggNOG" id="KOG0254">
    <property type="taxonomic scope" value="Eukaryota"/>
</dbReference>
<dbReference type="VEuPathDB" id="FungiDB:NECHADRAFT_87071"/>
<keyword evidence="7" id="KW-1185">Reference proteome</keyword>
<name>C7ZI98_FUSV7</name>
<dbReference type="Pfam" id="PF00083">
    <property type="entry name" value="Sugar_tr"/>
    <property type="match status" value="1"/>
</dbReference>
<dbReference type="PANTHER" id="PTHR48022:SF2">
    <property type="entry name" value="PLASTIDIC GLUCOSE TRANSPORTER 4"/>
    <property type="match status" value="1"/>
</dbReference>